<dbReference type="RefSeq" id="WP_208045026.1">
    <property type="nucleotide sequence ID" value="NZ_JAGDYL010000005.1"/>
</dbReference>
<feature type="transmembrane region" description="Helical" evidence="1">
    <location>
        <begin position="127"/>
        <end position="150"/>
    </location>
</feature>
<keyword evidence="1" id="KW-1133">Transmembrane helix</keyword>
<feature type="transmembrane region" description="Helical" evidence="1">
    <location>
        <begin position="85"/>
        <end position="107"/>
    </location>
</feature>
<evidence type="ECO:0000313" key="2">
    <source>
        <dbReference type="EMBL" id="MBO1804547.1"/>
    </source>
</evidence>
<comment type="caution">
    <text evidence="2">The sequence shown here is derived from an EMBL/GenBank/DDBJ whole genome shotgun (WGS) entry which is preliminary data.</text>
</comment>
<evidence type="ECO:0000256" key="1">
    <source>
        <dbReference type="SAM" id="Phobius"/>
    </source>
</evidence>
<sequence>MIAADLIRIIGGATGLIGLGLVMGFSPTLIAVSLRVLTGTPRPDRAIGWMMVGLVLGSTALLLLLQIVDPRSFEHLLSRDAERILVGRGVDLTAGSLFVAASVWLWARARKPRPVRKPRPTPAGKPWEMMLIGASNAVIGVSGIATMYMTARLLRGVSDDDLIRVVLYAVFVAALVSPYVALTVAWRRFPSLSQRITSVLARLEHADLRPWEAGIALLAGLVFLGLGVWGWHRPAG</sequence>
<keyword evidence="3" id="KW-1185">Reference proteome</keyword>
<dbReference type="EMBL" id="JAGDYL010000005">
    <property type="protein sequence ID" value="MBO1804547.1"/>
    <property type="molecule type" value="Genomic_DNA"/>
</dbReference>
<feature type="transmembrane region" description="Helical" evidence="1">
    <location>
        <begin position="162"/>
        <end position="186"/>
    </location>
</feature>
<gene>
    <name evidence="2" type="ORF">J4H91_04340</name>
</gene>
<proteinExistence type="predicted"/>
<name>A0A939RW24_9MICO</name>
<keyword evidence="1" id="KW-0472">Membrane</keyword>
<dbReference type="Proteomes" id="UP000664398">
    <property type="component" value="Unassembled WGS sequence"/>
</dbReference>
<accession>A0A939RW24</accession>
<feature type="transmembrane region" description="Helical" evidence="1">
    <location>
        <begin position="6"/>
        <end position="34"/>
    </location>
</feature>
<keyword evidence="1" id="KW-0812">Transmembrane</keyword>
<organism evidence="2 3">
    <name type="scientific">Leucobacter ruminantium</name>
    <dbReference type="NCBI Taxonomy" id="1289170"/>
    <lineage>
        <taxon>Bacteria</taxon>
        <taxon>Bacillati</taxon>
        <taxon>Actinomycetota</taxon>
        <taxon>Actinomycetes</taxon>
        <taxon>Micrococcales</taxon>
        <taxon>Microbacteriaceae</taxon>
        <taxon>Leucobacter</taxon>
    </lineage>
</organism>
<evidence type="ECO:0008006" key="4">
    <source>
        <dbReference type="Google" id="ProtNLM"/>
    </source>
</evidence>
<feature type="transmembrane region" description="Helical" evidence="1">
    <location>
        <begin position="211"/>
        <end position="231"/>
    </location>
</feature>
<protein>
    <recommendedName>
        <fullName evidence="4">Sap, sulfolipid-1-addressing protein</fullName>
    </recommendedName>
</protein>
<evidence type="ECO:0000313" key="3">
    <source>
        <dbReference type="Proteomes" id="UP000664398"/>
    </source>
</evidence>
<reference evidence="2" key="1">
    <citation type="submission" date="2021-03" db="EMBL/GenBank/DDBJ databases">
        <title>Leucobacter chromiisoli sp. nov., isolated from chromium-containing soil of chemical plant.</title>
        <authorList>
            <person name="Xu Z."/>
        </authorList>
    </citation>
    <scope>NUCLEOTIDE SEQUENCE</scope>
    <source>
        <strain evidence="2">A2</strain>
    </source>
</reference>
<feature type="transmembrane region" description="Helical" evidence="1">
    <location>
        <begin position="46"/>
        <end position="65"/>
    </location>
</feature>
<dbReference type="AlphaFoldDB" id="A0A939RW24"/>